<dbReference type="RefSeq" id="WP_286678302.1">
    <property type="nucleotide sequence ID" value="NZ_MNXI01000073.1"/>
</dbReference>
<evidence type="ECO:0000313" key="2">
    <source>
        <dbReference type="Proteomes" id="UP000230956"/>
    </source>
</evidence>
<organism evidence="1 2">
    <name type="scientific">Candidatus Aquicultor secundus</name>
    <dbReference type="NCBI Taxonomy" id="1973895"/>
    <lineage>
        <taxon>Bacteria</taxon>
        <taxon>Bacillati</taxon>
        <taxon>Actinomycetota</taxon>
        <taxon>Candidatus Aquicultoria</taxon>
        <taxon>Candidatus Aquicultorales</taxon>
        <taxon>Candidatus Aquicultoraceae</taxon>
        <taxon>Candidatus Aquicultor</taxon>
    </lineage>
</organism>
<comment type="caution">
    <text evidence="1">The sequence shown here is derived from an EMBL/GenBank/DDBJ whole genome shotgun (WGS) entry which is preliminary data.</text>
</comment>
<accession>A0A2M7T6W9</accession>
<gene>
    <name evidence="1" type="ORF">COY37_07450</name>
</gene>
<evidence type="ECO:0000313" key="1">
    <source>
        <dbReference type="EMBL" id="PIZ37204.1"/>
    </source>
</evidence>
<dbReference type="EMBL" id="PFNG01000177">
    <property type="protein sequence ID" value="PIZ37204.1"/>
    <property type="molecule type" value="Genomic_DNA"/>
</dbReference>
<name>A0A2M7T6W9_9ACTN</name>
<dbReference type="Proteomes" id="UP000230956">
    <property type="component" value="Unassembled WGS sequence"/>
</dbReference>
<reference evidence="2" key="1">
    <citation type="submission" date="2017-09" db="EMBL/GenBank/DDBJ databases">
        <title>Depth-based differentiation of microbial function through sediment-hosted aquifers and enrichment of novel symbionts in the deep terrestrial subsurface.</title>
        <authorList>
            <person name="Probst A.J."/>
            <person name="Ladd B."/>
            <person name="Jarett J.K."/>
            <person name="Geller-Mcgrath D.E."/>
            <person name="Sieber C.M.K."/>
            <person name="Emerson J.B."/>
            <person name="Anantharaman K."/>
            <person name="Thomas B.C."/>
            <person name="Malmstrom R."/>
            <person name="Stieglmeier M."/>
            <person name="Klingl A."/>
            <person name="Woyke T."/>
            <person name="Ryan C.M."/>
            <person name="Banfield J.F."/>
        </authorList>
    </citation>
    <scope>NUCLEOTIDE SEQUENCE [LARGE SCALE GENOMIC DNA]</scope>
</reference>
<dbReference type="AlphaFoldDB" id="A0A2M7T6W9"/>
<proteinExistence type="predicted"/>
<sequence length="129" mass="15121">MEYTYTMRPDIPFSQYAEEVTRDVFIVVEPIALKIEEGEIDDARHMLGRLTLWFLGQIEAGKLEPWKARNSYFLLNVYLTDNYPGDILGEEAHELIYEGTLLHEYGKDFGPDIGYMRELANRLLEENER</sequence>
<protein>
    <submittedName>
        <fullName evidence="1">Uncharacterized protein</fullName>
    </submittedName>
</protein>